<dbReference type="AlphaFoldDB" id="A0A6L8RIP1"/>
<dbReference type="EMBL" id="WWTB01000007">
    <property type="protein sequence ID" value="MZJ85629.1"/>
    <property type="molecule type" value="Genomic_DNA"/>
</dbReference>
<dbReference type="Pfam" id="PF00535">
    <property type="entry name" value="Glycos_transf_2"/>
    <property type="match status" value="1"/>
</dbReference>
<accession>A0A6L8RIP1</accession>
<sequence length="315" mass="35377">MEIEKGNGTGVCVLLSAYKPDLKFFAAQLDSIDEQTFPVTLLVRNDCPESASLEGFIQEHIKKNAYRYYHGDKNLGYVKSFEALLSLAEGDYVVFCDQDDIWEPNRVQVSLNHMLEEGSILDVCDRSVIDENGNMLVESYRKAHPNSPEVNWCSGEDITIQAASVCYGIGMALMLDASAAKSMIPFPESTAHDLWLTLGCSELGKCSFTTTPLVKYRRHGGNETGFLAGVASKDDWYLTRVKNRVDTAKQFAERFPDSPHLKEIMGFADARERRSIIGLLKYRRACPSIAKAEIVMRLVPNWLFLLILNMIKEAK</sequence>
<dbReference type="InterPro" id="IPR029044">
    <property type="entry name" value="Nucleotide-diphossugar_trans"/>
</dbReference>
<dbReference type="Gene3D" id="3.90.550.10">
    <property type="entry name" value="Spore Coat Polysaccharide Biosynthesis Protein SpsA, Chain A"/>
    <property type="match status" value="1"/>
</dbReference>
<evidence type="ECO:0000259" key="1">
    <source>
        <dbReference type="Pfam" id="PF00535"/>
    </source>
</evidence>
<evidence type="ECO:0000313" key="2">
    <source>
        <dbReference type="EMBL" id="MZJ85629.1"/>
    </source>
</evidence>
<dbReference type="RefSeq" id="WP_158564977.1">
    <property type="nucleotide sequence ID" value="NZ_CAXYLS010000002.1"/>
</dbReference>
<protein>
    <submittedName>
        <fullName evidence="2">Glycosyltransferase</fullName>
    </submittedName>
</protein>
<keyword evidence="2" id="KW-0808">Transferase</keyword>
<comment type="caution">
    <text evidence="2">The sequence shown here is derived from an EMBL/GenBank/DDBJ whole genome shotgun (WGS) entry which is preliminary data.</text>
</comment>
<proteinExistence type="predicted"/>
<reference evidence="2 3" key="1">
    <citation type="journal article" date="2019" name="Nat. Med.">
        <title>A library of human gut bacterial isolates paired with longitudinal multiomics data enables mechanistic microbiome research.</title>
        <authorList>
            <person name="Poyet M."/>
            <person name="Groussin M."/>
            <person name="Gibbons S.M."/>
            <person name="Avila-Pacheco J."/>
            <person name="Jiang X."/>
            <person name="Kearney S.M."/>
            <person name="Perrotta A.R."/>
            <person name="Berdy B."/>
            <person name="Zhao S."/>
            <person name="Lieberman T.D."/>
            <person name="Swanson P.K."/>
            <person name="Smith M."/>
            <person name="Roesemann S."/>
            <person name="Alexander J.E."/>
            <person name="Rich S.A."/>
            <person name="Livny J."/>
            <person name="Vlamakis H."/>
            <person name="Clish C."/>
            <person name="Bullock K."/>
            <person name="Deik A."/>
            <person name="Scott J."/>
            <person name="Pierce K.A."/>
            <person name="Xavier R.J."/>
            <person name="Alm E.J."/>
        </authorList>
    </citation>
    <scope>NUCLEOTIDE SEQUENCE [LARGE SCALE GENOMIC DNA]</scope>
    <source>
        <strain evidence="2 3">BIOML-A10</strain>
    </source>
</reference>
<dbReference type="Proteomes" id="UP000481598">
    <property type="component" value="Unassembled WGS sequence"/>
</dbReference>
<dbReference type="GO" id="GO:0016740">
    <property type="term" value="F:transferase activity"/>
    <property type="evidence" value="ECO:0007669"/>
    <property type="project" value="UniProtKB-KW"/>
</dbReference>
<feature type="domain" description="Glycosyltransferase 2-like" evidence="1">
    <location>
        <begin position="28"/>
        <end position="137"/>
    </location>
</feature>
<gene>
    <name evidence="2" type="ORF">GT635_04010</name>
</gene>
<dbReference type="SUPFAM" id="SSF53448">
    <property type="entry name" value="Nucleotide-diphospho-sugar transferases"/>
    <property type="match status" value="1"/>
</dbReference>
<organism evidence="2 3">
    <name type="scientific">Collinsella aerofaciens</name>
    <dbReference type="NCBI Taxonomy" id="74426"/>
    <lineage>
        <taxon>Bacteria</taxon>
        <taxon>Bacillati</taxon>
        <taxon>Actinomycetota</taxon>
        <taxon>Coriobacteriia</taxon>
        <taxon>Coriobacteriales</taxon>
        <taxon>Coriobacteriaceae</taxon>
        <taxon>Collinsella</taxon>
    </lineage>
</organism>
<dbReference type="InterPro" id="IPR001173">
    <property type="entry name" value="Glyco_trans_2-like"/>
</dbReference>
<name>A0A6L8RIP1_9ACTN</name>
<evidence type="ECO:0000313" key="3">
    <source>
        <dbReference type="Proteomes" id="UP000481598"/>
    </source>
</evidence>